<evidence type="ECO:0000259" key="3">
    <source>
        <dbReference type="PROSITE" id="PS50837"/>
    </source>
</evidence>
<dbReference type="InterPro" id="IPR036770">
    <property type="entry name" value="Ankyrin_rpt-contain_sf"/>
</dbReference>
<keyword evidence="2" id="KW-0040">ANK repeat</keyword>
<name>A0A9P9GZR6_FUSSL</name>
<feature type="repeat" description="ANK" evidence="2">
    <location>
        <begin position="1135"/>
        <end position="1161"/>
    </location>
</feature>
<dbReference type="Gene3D" id="3.40.50.300">
    <property type="entry name" value="P-loop containing nucleotide triphosphate hydrolases"/>
    <property type="match status" value="1"/>
</dbReference>
<dbReference type="Pfam" id="PF24883">
    <property type="entry name" value="NPHP3_N"/>
    <property type="match status" value="1"/>
</dbReference>
<evidence type="ECO:0000256" key="2">
    <source>
        <dbReference type="PROSITE-ProRule" id="PRU00023"/>
    </source>
</evidence>
<dbReference type="SUPFAM" id="SSF48403">
    <property type="entry name" value="Ankyrin repeat"/>
    <property type="match status" value="1"/>
</dbReference>
<dbReference type="PROSITE" id="PS50837">
    <property type="entry name" value="NACHT"/>
    <property type="match status" value="1"/>
</dbReference>
<dbReference type="PANTHER" id="PTHR10039">
    <property type="entry name" value="AMELOGENIN"/>
    <property type="match status" value="1"/>
</dbReference>
<dbReference type="InterPro" id="IPR002110">
    <property type="entry name" value="Ankyrin_rpt"/>
</dbReference>
<sequence>MKDLSSAVGFAAKLKPEIRLAQAISEFNASLSNKNQRARFKNLQSQSPPSSDDIIRLTEEINRDGARAHRSWRPYGTRLVAILERMRQFAPIGDVLVGGSQNLIACGIWAVVRLSLETSLSFLSYFENVTSMMLRLGRSVSLHKDFAMLFPRCSTLQSYMCEYTIVMVNICAKIVHNCAKSTLSQLAASLASTFDAVFKPLESDLATWAQLIEKRATILLAKADLQSQSSVMDRFNRLQVTISQESATRQRKARQHTLLTSLFPDQGEFDLIWRRERRRGTSTWMYKKDAYRSWLYSATGSLLWLRGNLGSGKTVVMASAAANLISAAATMEPQGAVTVSYFFCQSKNHKTLCATALLGSIVGQTLQNPSLNPSLMSFLERTEITPNSCARLEDYVGILLSATPSNWRGIFVLDGLDEMPEEEIDDIFSELKRLREHRRVHLLCSSRPTSACYSIAKSHIDVEWTLSMETADRSDDIRNYITAEISRWNSIRPLPARLERLVEEQLLAGCQGMFLWLSLQIEDICPRYTQELRSDAEILDILGNLPKDLPEAFDKALERMRDGKYGSKLFKLVASAEPPLTIDELRVASNVEPGNTRWDNSKLYSSGKALISAHGGSLLDIDEEDLCVRFIHYSVLLHLTALSSDARTGAFHFDPWEARDMLGAVCTTYLSYTVFENRISTTQKISFGQVPQAAAESIMPSEVSRKAFSFLAKHRRQQDTKVDLERLLYELLNEKWKMRDDVHLFLNYAQDQWLSSTPNIWSDDRHDLLMLWKKLITSPIVSDSLPWETVPEAVAWALSNGHATLFQHYLHSDDRHHLEDTLSAAAAAASTGASNIRLRGEGLGWFAPLYLLYPHYQGPILQAFVGLGCKPFRPNLAKCPSPNLVGSALSKRAGSHIVAALKTYREDRDTDADIIFLASYLDDPNLILDDHSTILQLAIDRGCLSLAFELLSKGANPDGGRSSWHPSALEICLRKKYTSLARRLVELEAELTTILDYELPHLFLAIDDSNLELFNAILRRGGFSEDSRHSPKRETACHRLCAREVDVSSFSAWALKALIDHGANINSRNAAGETPLALAVRTRKPGLTEMLLEHGANPNIGDYDGVRPLHYAQDTEIIQSLLRREADPDPTTVHSHITPLMMAAHQGNAHVVDALLNGGADPLLCISAYVSTKEAFLLSWKAQAMANPTPGTTALSLCSWRLEMELEELERLSLHHRQGYGLQQPAIAHLCSERVSIIIELLKRGVGSDPQYSTLLTWLSDLLSRGPRNNPRLCADLNSALDFITVGHPPKR</sequence>
<gene>
    <name evidence="4" type="ORF">B0J15DRAFT_498779</name>
</gene>
<dbReference type="SMART" id="SM00248">
    <property type="entry name" value="ANK"/>
    <property type="match status" value="6"/>
</dbReference>
<keyword evidence="1" id="KW-0677">Repeat</keyword>
<dbReference type="EMBL" id="JAGTJS010000015">
    <property type="protein sequence ID" value="KAH7247832.1"/>
    <property type="molecule type" value="Genomic_DNA"/>
</dbReference>
<dbReference type="PANTHER" id="PTHR10039:SF10">
    <property type="entry name" value="NACHT DOMAIN-CONTAINING PROTEIN"/>
    <property type="match status" value="1"/>
</dbReference>
<evidence type="ECO:0000256" key="1">
    <source>
        <dbReference type="ARBA" id="ARBA00022737"/>
    </source>
</evidence>
<feature type="repeat" description="ANK" evidence="2">
    <location>
        <begin position="1071"/>
        <end position="1103"/>
    </location>
</feature>
<dbReference type="Pfam" id="PF00023">
    <property type="entry name" value="Ank"/>
    <property type="match status" value="1"/>
</dbReference>
<evidence type="ECO:0000313" key="5">
    <source>
        <dbReference type="Proteomes" id="UP000736672"/>
    </source>
</evidence>
<feature type="domain" description="NACHT" evidence="3">
    <location>
        <begin position="301"/>
        <end position="450"/>
    </location>
</feature>
<proteinExistence type="predicted"/>
<dbReference type="PROSITE" id="PS50297">
    <property type="entry name" value="ANK_REP_REGION"/>
    <property type="match status" value="2"/>
</dbReference>
<dbReference type="Gene3D" id="1.25.40.20">
    <property type="entry name" value="Ankyrin repeat-containing domain"/>
    <property type="match status" value="1"/>
</dbReference>
<dbReference type="Proteomes" id="UP000736672">
    <property type="component" value="Unassembled WGS sequence"/>
</dbReference>
<evidence type="ECO:0000313" key="4">
    <source>
        <dbReference type="EMBL" id="KAH7247832.1"/>
    </source>
</evidence>
<organism evidence="4 5">
    <name type="scientific">Fusarium solani</name>
    <name type="common">Filamentous fungus</name>
    <dbReference type="NCBI Taxonomy" id="169388"/>
    <lineage>
        <taxon>Eukaryota</taxon>
        <taxon>Fungi</taxon>
        <taxon>Dikarya</taxon>
        <taxon>Ascomycota</taxon>
        <taxon>Pezizomycotina</taxon>
        <taxon>Sordariomycetes</taxon>
        <taxon>Hypocreomycetidae</taxon>
        <taxon>Hypocreales</taxon>
        <taxon>Nectriaceae</taxon>
        <taxon>Fusarium</taxon>
        <taxon>Fusarium solani species complex</taxon>
    </lineage>
</organism>
<accession>A0A9P9GZR6</accession>
<dbReference type="OrthoDB" id="7464126at2759"/>
<comment type="caution">
    <text evidence="4">The sequence shown here is derived from an EMBL/GenBank/DDBJ whole genome shotgun (WGS) entry which is preliminary data.</text>
</comment>
<dbReference type="Pfam" id="PF12796">
    <property type="entry name" value="Ank_2"/>
    <property type="match status" value="1"/>
</dbReference>
<dbReference type="InterPro" id="IPR027417">
    <property type="entry name" value="P-loop_NTPase"/>
</dbReference>
<reference evidence="4" key="1">
    <citation type="journal article" date="2021" name="Nat. Commun.">
        <title>Genetic determinants of endophytism in the Arabidopsis root mycobiome.</title>
        <authorList>
            <person name="Mesny F."/>
            <person name="Miyauchi S."/>
            <person name="Thiergart T."/>
            <person name="Pickel B."/>
            <person name="Atanasova L."/>
            <person name="Karlsson M."/>
            <person name="Huettel B."/>
            <person name="Barry K.W."/>
            <person name="Haridas S."/>
            <person name="Chen C."/>
            <person name="Bauer D."/>
            <person name="Andreopoulos W."/>
            <person name="Pangilinan J."/>
            <person name="LaButti K."/>
            <person name="Riley R."/>
            <person name="Lipzen A."/>
            <person name="Clum A."/>
            <person name="Drula E."/>
            <person name="Henrissat B."/>
            <person name="Kohler A."/>
            <person name="Grigoriev I.V."/>
            <person name="Martin F.M."/>
            <person name="Hacquard S."/>
        </authorList>
    </citation>
    <scope>NUCLEOTIDE SEQUENCE</scope>
    <source>
        <strain evidence="4">FSSC 5 MPI-SDFR-AT-0091</strain>
    </source>
</reference>
<dbReference type="InterPro" id="IPR007111">
    <property type="entry name" value="NACHT_NTPase"/>
</dbReference>
<protein>
    <recommendedName>
        <fullName evidence="3">NACHT domain-containing protein</fullName>
    </recommendedName>
</protein>
<keyword evidence="5" id="KW-1185">Reference proteome</keyword>
<dbReference type="InterPro" id="IPR056884">
    <property type="entry name" value="NPHP3-like_N"/>
</dbReference>
<dbReference type="PROSITE" id="PS50088">
    <property type="entry name" value="ANK_REPEAT"/>
    <property type="match status" value="2"/>
</dbReference>